<dbReference type="Gene3D" id="3.40.640.10">
    <property type="entry name" value="Type I PLP-dependent aspartate aminotransferase-like (Major domain)"/>
    <property type="match status" value="1"/>
</dbReference>
<keyword evidence="2" id="KW-0055">Arginine biosynthesis</keyword>
<dbReference type="EMBL" id="RCWN01000001">
    <property type="protein sequence ID" value="RLQ88120.1"/>
    <property type="molecule type" value="Genomic_DNA"/>
</dbReference>
<dbReference type="InterPro" id="IPR005814">
    <property type="entry name" value="Aminotrans_3"/>
</dbReference>
<comment type="cofactor">
    <cofactor evidence="1">
        <name>pyridoxal 5'-phosphate</name>
        <dbReference type="ChEBI" id="CHEBI:597326"/>
    </cofactor>
</comment>
<gene>
    <name evidence="7" type="ORF">D8780_07800</name>
</gene>
<dbReference type="InterPro" id="IPR015422">
    <property type="entry name" value="PyrdxlP-dep_Trfase_small"/>
</dbReference>
<reference evidence="7 8" key="1">
    <citation type="submission" date="2018-10" db="EMBL/GenBank/DDBJ databases">
        <title>Notoacmeibacter sp. M2BS9Y-3-1, whole genome shotgun sequence.</title>
        <authorList>
            <person name="Tuo L."/>
        </authorList>
    </citation>
    <scope>NUCLEOTIDE SEQUENCE [LARGE SCALE GENOMIC DNA]</scope>
    <source>
        <strain evidence="7 8">M2BS9Y-3-1</strain>
    </source>
</reference>
<dbReference type="PIRSF" id="PIRSF000521">
    <property type="entry name" value="Transaminase_4ab_Lys_Orn"/>
    <property type="match status" value="1"/>
</dbReference>
<evidence type="ECO:0000256" key="1">
    <source>
        <dbReference type="ARBA" id="ARBA00001933"/>
    </source>
</evidence>
<dbReference type="GO" id="GO:0030170">
    <property type="term" value="F:pyridoxal phosphate binding"/>
    <property type="evidence" value="ECO:0007669"/>
    <property type="project" value="InterPro"/>
</dbReference>
<dbReference type="Pfam" id="PF00202">
    <property type="entry name" value="Aminotran_3"/>
    <property type="match status" value="1"/>
</dbReference>
<keyword evidence="2" id="KW-0028">Amino-acid biosynthesis</keyword>
<dbReference type="PANTHER" id="PTHR11986:SF79">
    <property type="entry name" value="ACETYLORNITHINE AMINOTRANSFERASE, MITOCHONDRIAL"/>
    <property type="match status" value="1"/>
</dbReference>
<protein>
    <submittedName>
        <fullName evidence="7">Aspartate aminotransferase family protein</fullName>
    </submittedName>
</protein>
<evidence type="ECO:0000256" key="3">
    <source>
        <dbReference type="ARBA" id="ARBA00022576"/>
    </source>
</evidence>
<keyword evidence="8" id="KW-1185">Reference proteome</keyword>
<dbReference type="FunFam" id="3.40.640.10:FF:000004">
    <property type="entry name" value="Acetylornithine aminotransferase"/>
    <property type="match status" value="1"/>
</dbReference>
<dbReference type="AlphaFoldDB" id="A0A3L7JCA7"/>
<dbReference type="PANTHER" id="PTHR11986">
    <property type="entry name" value="AMINOTRANSFERASE CLASS III"/>
    <property type="match status" value="1"/>
</dbReference>
<keyword evidence="5 6" id="KW-0663">Pyridoxal phosphate</keyword>
<comment type="similarity">
    <text evidence="6">Belongs to the class-III pyridoxal-phosphate-dependent aminotransferase family.</text>
</comment>
<dbReference type="Gene3D" id="3.90.1150.10">
    <property type="entry name" value="Aspartate Aminotransferase, domain 1"/>
    <property type="match status" value="1"/>
</dbReference>
<dbReference type="InterPro" id="IPR050103">
    <property type="entry name" value="Class-III_PLP-dep_AT"/>
</dbReference>
<keyword evidence="3 7" id="KW-0032">Aminotransferase</keyword>
<dbReference type="CDD" id="cd00610">
    <property type="entry name" value="OAT_like"/>
    <property type="match status" value="1"/>
</dbReference>
<evidence type="ECO:0000313" key="8">
    <source>
        <dbReference type="Proteomes" id="UP000281094"/>
    </source>
</evidence>
<keyword evidence="4 7" id="KW-0808">Transferase</keyword>
<evidence type="ECO:0000256" key="4">
    <source>
        <dbReference type="ARBA" id="ARBA00022679"/>
    </source>
</evidence>
<evidence type="ECO:0000256" key="6">
    <source>
        <dbReference type="RuleBase" id="RU003560"/>
    </source>
</evidence>
<dbReference type="GO" id="GO:0008483">
    <property type="term" value="F:transaminase activity"/>
    <property type="evidence" value="ECO:0007669"/>
    <property type="project" value="UniProtKB-KW"/>
</dbReference>
<dbReference type="GO" id="GO:0006526">
    <property type="term" value="P:L-arginine biosynthetic process"/>
    <property type="evidence" value="ECO:0007669"/>
    <property type="project" value="UniProtKB-KW"/>
</dbReference>
<dbReference type="PROSITE" id="PS00600">
    <property type="entry name" value="AA_TRANSFER_CLASS_3"/>
    <property type="match status" value="1"/>
</dbReference>
<dbReference type="Proteomes" id="UP000281094">
    <property type="component" value="Unassembled WGS sequence"/>
</dbReference>
<comment type="caution">
    <text evidence="7">The sequence shown here is derived from an EMBL/GenBank/DDBJ whole genome shotgun (WGS) entry which is preliminary data.</text>
</comment>
<dbReference type="SUPFAM" id="SSF53383">
    <property type="entry name" value="PLP-dependent transferases"/>
    <property type="match status" value="1"/>
</dbReference>
<evidence type="ECO:0000256" key="5">
    <source>
        <dbReference type="ARBA" id="ARBA00022898"/>
    </source>
</evidence>
<dbReference type="GO" id="GO:0042802">
    <property type="term" value="F:identical protein binding"/>
    <property type="evidence" value="ECO:0007669"/>
    <property type="project" value="TreeGrafter"/>
</dbReference>
<organism evidence="7 8">
    <name type="scientific">Notoacmeibacter ruber</name>
    <dbReference type="NCBI Taxonomy" id="2670375"/>
    <lineage>
        <taxon>Bacteria</taxon>
        <taxon>Pseudomonadati</taxon>
        <taxon>Pseudomonadota</taxon>
        <taxon>Alphaproteobacteria</taxon>
        <taxon>Hyphomicrobiales</taxon>
        <taxon>Notoacmeibacteraceae</taxon>
        <taxon>Notoacmeibacter</taxon>
    </lineage>
</organism>
<name>A0A3L7JCA7_9HYPH</name>
<dbReference type="InterPro" id="IPR015424">
    <property type="entry name" value="PyrdxlP-dep_Trfase"/>
</dbReference>
<evidence type="ECO:0000313" key="7">
    <source>
        <dbReference type="EMBL" id="RLQ88120.1"/>
    </source>
</evidence>
<accession>A0A3L7JCA7</accession>
<proteinExistence type="inferred from homology"/>
<sequence>MDNPTNSARVDVTAPNTVPAEIPTVRRPDLLSVEDAKAMKLGTMADLFMAHINPGQMHFMKLLGFHKVKVERAEGMYYYDQHNRKILDFFGGFGSLALGHNHPRILAARKQFQDENRHEIAIAFMSQYAAALAKNLATVSPGDLDMVFFGSSGSEAMEAAIKLAERAAGPDRPKVVYAINSFHGKTKGVLSITDGELYRGQFKLVDNTVRIPFGDIEAIERAFRADRGIGVIVLETVQGGGGIIEAPDDFWQKLRSLCDRYGVIMVCDEVQCGYGRTGKFYAFEHYGIVPDITALAKSLGGGKTAMAAMIAKRDIYMKAYGSPKNAMIHAQATFGGIGEACATAIEALNVLYDEDLIENSAQTGAYLLDRLEEMKARYPKLIKDVRGRGMMVGVEFHDFSQAMPMVVKPMIAMLDDKLKGSLPGFIGSALLRDHGVLVAFTEYNRNVIRIEPPLIATRAHVDEFIDAFDAVLAKGVVRIVKDFVASQVG</sequence>
<dbReference type="InterPro" id="IPR049704">
    <property type="entry name" value="Aminotrans_3_PPA_site"/>
</dbReference>
<evidence type="ECO:0000256" key="2">
    <source>
        <dbReference type="ARBA" id="ARBA00022571"/>
    </source>
</evidence>
<dbReference type="InterPro" id="IPR015421">
    <property type="entry name" value="PyrdxlP-dep_Trfase_major"/>
</dbReference>